<evidence type="ECO:0000313" key="3">
    <source>
        <dbReference type="Proteomes" id="UP001344906"/>
    </source>
</evidence>
<name>A0ABQ6G0A7_9CHLR</name>
<feature type="region of interest" description="Disordered" evidence="1">
    <location>
        <begin position="1"/>
        <end position="29"/>
    </location>
</feature>
<reference evidence="2 3" key="1">
    <citation type="submission" date="2023-02" db="EMBL/GenBank/DDBJ databases">
        <title>Dictyobacter halimunensis sp. nov., a new member of the class Ktedonobacteria from forest soil in a geothermal area.</title>
        <authorList>
            <person name="Rachmania M.K."/>
            <person name="Ningsih F."/>
            <person name="Sakai Y."/>
            <person name="Yabe S."/>
            <person name="Yokota A."/>
            <person name="Sjamsuridzal W."/>
        </authorList>
    </citation>
    <scope>NUCLEOTIDE SEQUENCE [LARGE SCALE GENOMIC DNA]</scope>
    <source>
        <strain evidence="2 3">S3.2.2.5</strain>
    </source>
</reference>
<dbReference type="Proteomes" id="UP001344906">
    <property type="component" value="Unassembled WGS sequence"/>
</dbReference>
<evidence type="ECO:0000313" key="2">
    <source>
        <dbReference type="EMBL" id="GLV59347.1"/>
    </source>
</evidence>
<accession>A0ABQ6G0A7</accession>
<organism evidence="2 3">
    <name type="scientific">Dictyobacter halimunensis</name>
    <dbReference type="NCBI Taxonomy" id="3026934"/>
    <lineage>
        <taxon>Bacteria</taxon>
        <taxon>Bacillati</taxon>
        <taxon>Chloroflexota</taxon>
        <taxon>Ktedonobacteria</taxon>
        <taxon>Ktedonobacterales</taxon>
        <taxon>Dictyobacteraceae</taxon>
        <taxon>Dictyobacter</taxon>
    </lineage>
</organism>
<gene>
    <name evidence="2" type="ORF">KDH_61740</name>
</gene>
<dbReference type="Gene3D" id="3.40.50.200">
    <property type="entry name" value="Peptidase S8/S53 domain"/>
    <property type="match status" value="1"/>
</dbReference>
<dbReference type="InterPro" id="IPR036852">
    <property type="entry name" value="Peptidase_S8/S53_dom_sf"/>
</dbReference>
<sequence>MRRPGRGQRQRSGAAVPHPHDQHNQKESSNSACYATLYTKKRIQFYPSAAYRDIISGTNLYYNASAGYDPATGLGTPDAWNIARDLAVFIPMDDRYVGVRMRRTPTYLSSIVYCHLSATFCCVNA</sequence>
<dbReference type="SUPFAM" id="SSF52743">
    <property type="entry name" value="Subtilisin-like"/>
    <property type="match status" value="1"/>
</dbReference>
<proteinExistence type="predicted"/>
<keyword evidence="3" id="KW-1185">Reference proteome</keyword>
<evidence type="ECO:0000256" key="1">
    <source>
        <dbReference type="SAM" id="MobiDB-lite"/>
    </source>
</evidence>
<comment type="caution">
    <text evidence="2">The sequence shown here is derived from an EMBL/GenBank/DDBJ whole genome shotgun (WGS) entry which is preliminary data.</text>
</comment>
<dbReference type="EMBL" id="BSRI01000002">
    <property type="protein sequence ID" value="GLV59347.1"/>
    <property type="molecule type" value="Genomic_DNA"/>
</dbReference>
<protein>
    <submittedName>
        <fullName evidence="2">Uncharacterized protein</fullName>
    </submittedName>
</protein>